<evidence type="ECO:0008006" key="5">
    <source>
        <dbReference type="Google" id="ProtNLM"/>
    </source>
</evidence>
<dbReference type="PANTHER" id="PTHR33295:SF18">
    <property type="entry name" value="AAA+ ATPASE DOMAIN-CONTAINING PROTEIN"/>
    <property type="match status" value="1"/>
</dbReference>
<sequence length="456" mass="52616">MLASCIACGKICITIRALYSGIAVCSHNTLIERILDMPVKEIKRDYYIQKLASAKNNGLIKVISGMRRCGKTYILMKLFYDYLIANGVEDNHIIRIALDDRRNKDLRNPDNILAHIDELLKDGKTYYLFIDEVQMMDDFVDVLNSFLHISNLDVYVSGSNSKFLSSDIVTEFRGRSDQIRIYPLSFSEFMSVSEKDERDAWEEYWRFGGLPQAVLMENDEQKREFLQSVFENTYKRDILDRHAIRKRSELDDATRVVASSIGALTSTRKIVQTFKSVSQVSTTRTTVERYISYLEDSFLLESAIRYDIKGRKYIGSPVKYYFTDLGVRNALLDFRQMEETHIMENIIYNELKRLGYKVDVGSVQVSEVNKNGKSVRKQTEVDFVVNKADQRFYIQSALALPTREKTLQEEKSLMNISDAFRKIILVAGSVKPWHTEEGVLVLGLLNFLLNPEAIYM</sequence>
<evidence type="ECO:0000313" key="3">
    <source>
        <dbReference type="EMBL" id="KXI16671.1"/>
    </source>
</evidence>
<gene>
    <name evidence="3" type="ORF">HMPREF3230_00986</name>
</gene>
<evidence type="ECO:0000313" key="4">
    <source>
        <dbReference type="Proteomes" id="UP000070505"/>
    </source>
</evidence>
<reference evidence="3 4" key="1">
    <citation type="submission" date="2016-02" db="EMBL/GenBank/DDBJ databases">
        <authorList>
            <person name="Wen L."/>
            <person name="He K."/>
            <person name="Yang H."/>
        </authorList>
    </citation>
    <scope>NUCLEOTIDE SEQUENCE [LARGE SCALE GENOMIC DNA]</scope>
    <source>
        <strain evidence="3 4">CMW7778B</strain>
    </source>
</reference>
<proteinExistence type="predicted"/>
<evidence type="ECO:0000259" key="1">
    <source>
        <dbReference type="Pfam" id="PF13173"/>
    </source>
</evidence>
<evidence type="ECO:0000259" key="2">
    <source>
        <dbReference type="Pfam" id="PF13635"/>
    </source>
</evidence>
<dbReference type="Proteomes" id="UP000070505">
    <property type="component" value="Unassembled WGS sequence"/>
</dbReference>
<dbReference type="Pfam" id="PF13635">
    <property type="entry name" value="DUF4143"/>
    <property type="match status" value="1"/>
</dbReference>
<comment type="caution">
    <text evidence="3">The sequence shown here is derived from an EMBL/GenBank/DDBJ whole genome shotgun (WGS) entry which is preliminary data.</text>
</comment>
<protein>
    <recommendedName>
        <fullName evidence="5">AAA family ATPase</fullName>
    </recommendedName>
</protein>
<accession>A0A135Z4Y1</accession>
<dbReference type="Gene3D" id="3.40.50.300">
    <property type="entry name" value="P-loop containing nucleotide triphosphate hydrolases"/>
    <property type="match status" value="1"/>
</dbReference>
<dbReference type="AlphaFoldDB" id="A0A135Z4Y1"/>
<dbReference type="EMBL" id="LSRC01000040">
    <property type="protein sequence ID" value="KXI16671.1"/>
    <property type="molecule type" value="Genomic_DNA"/>
</dbReference>
<dbReference type="InterPro" id="IPR027417">
    <property type="entry name" value="P-loop_NTPase"/>
</dbReference>
<dbReference type="PATRIC" id="fig|2702.101.peg.967"/>
<dbReference type="InterPro" id="IPR025420">
    <property type="entry name" value="DUF4143"/>
</dbReference>
<feature type="domain" description="DUF4143" evidence="2">
    <location>
        <begin position="235"/>
        <end position="394"/>
    </location>
</feature>
<dbReference type="Pfam" id="PF13173">
    <property type="entry name" value="AAA_14"/>
    <property type="match status" value="1"/>
</dbReference>
<organism evidence="3 4">
    <name type="scientific">Gardnerella vaginalis</name>
    <dbReference type="NCBI Taxonomy" id="2702"/>
    <lineage>
        <taxon>Bacteria</taxon>
        <taxon>Bacillati</taxon>
        <taxon>Actinomycetota</taxon>
        <taxon>Actinomycetes</taxon>
        <taxon>Bifidobacteriales</taxon>
        <taxon>Bifidobacteriaceae</taxon>
        <taxon>Gardnerella</taxon>
    </lineage>
</organism>
<feature type="domain" description="AAA" evidence="1">
    <location>
        <begin position="60"/>
        <end position="190"/>
    </location>
</feature>
<name>A0A135Z4Y1_GARVA</name>
<dbReference type="InterPro" id="IPR041682">
    <property type="entry name" value="AAA_14"/>
</dbReference>
<dbReference type="SUPFAM" id="SSF52540">
    <property type="entry name" value="P-loop containing nucleoside triphosphate hydrolases"/>
    <property type="match status" value="1"/>
</dbReference>
<dbReference type="PANTHER" id="PTHR33295">
    <property type="entry name" value="ATPASE"/>
    <property type="match status" value="1"/>
</dbReference>